<organism evidence="2 3">
    <name type="scientific">Aromatoleum toluvorans</name>
    <dbReference type="NCBI Taxonomy" id="92002"/>
    <lineage>
        <taxon>Bacteria</taxon>
        <taxon>Pseudomonadati</taxon>
        <taxon>Pseudomonadota</taxon>
        <taxon>Betaproteobacteria</taxon>
        <taxon>Rhodocyclales</taxon>
        <taxon>Rhodocyclaceae</taxon>
        <taxon>Aromatoleum</taxon>
    </lineage>
</organism>
<dbReference type="RefSeq" id="WP_169255856.1">
    <property type="nucleotide sequence ID" value="NZ_WTVN01000012.1"/>
</dbReference>
<name>A0ABX1PX03_9RHOO</name>
<evidence type="ECO:0000313" key="2">
    <source>
        <dbReference type="EMBL" id="NMG43981.1"/>
    </source>
</evidence>
<gene>
    <name evidence="2" type="ORF">GPA22_09600</name>
</gene>
<feature type="domain" description="Winged helix-turn-helix" evidence="1">
    <location>
        <begin position="11"/>
        <end position="75"/>
    </location>
</feature>
<protein>
    <recommendedName>
        <fullName evidence="1">Winged helix-turn-helix domain-containing protein</fullName>
    </recommendedName>
</protein>
<proteinExistence type="predicted"/>
<evidence type="ECO:0000313" key="3">
    <source>
        <dbReference type="Proteomes" id="UP000623795"/>
    </source>
</evidence>
<sequence>MSKLNLSRQAQCARLLAWLREHGQIATSECRELLAIMSPAARMMELRKQGFSIKTVWRKVSDSEGVIHTQGVYIMGAGGCEHE</sequence>
<reference evidence="2 3" key="1">
    <citation type="submission" date="2019-12" db="EMBL/GenBank/DDBJ databases">
        <title>Comparative genomics gives insights into the taxonomy of the Azoarcus-Aromatoleum group and reveals separate origins of nif in the plant-associated Azoarcus and non-plant-associated Aromatoleum sub-groups.</title>
        <authorList>
            <person name="Lafos M."/>
            <person name="Maluk M."/>
            <person name="Batista M."/>
            <person name="Junghare M."/>
            <person name="Carmona M."/>
            <person name="Faoro H."/>
            <person name="Cruz L.M."/>
            <person name="Battistoni F."/>
            <person name="De Souza E."/>
            <person name="Pedrosa F."/>
            <person name="Chen W.-M."/>
            <person name="Poole P.S."/>
            <person name="Dixon R.A."/>
            <person name="James E.K."/>
        </authorList>
    </citation>
    <scope>NUCLEOTIDE SEQUENCE [LARGE SCALE GENOMIC DNA]</scope>
    <source>
        <strain evidence="2 3">Td21</strain>
    </source>
</reference>
<keyword evidence="3" id="KW-1185">Reference proteome</keyword>
<dbReference type="Pfam" id="PF14090">
    <property type="entry name" value="HTH_39"/>
    <property type="match status" value="1"/>
</dbReference>
<dbReference type="EMBL" id="WTVN01000012">
    <property type="protein sequence ID" value="NMG43981.1"/>
    <property type="molecule type" value="Genomic_DNA"/>
</dbReference>
<dbReference type="InterPro" id="IPR055245">
    <property type="entry name" value="HTH_proteobacteria"/>
</dbReference>
<comment type="caution">
    <text evidence="2">The sequence shown here is derived from an EMBL/GenBank/DDBJ whole genome shotgun (WGS) entry which is preliminary data.</text>
</comment>
<evidence type="ECO:0000259" key="1">
    <source>
        <dbReference type="Pfam" id="PF14090"/>
    </source>
</evidence>
<accession>A0ABX1PX03</accession>
<dbReference type="Proteomes" id="UP000623795">
    <property type="component" value="Unassembled WGS sequence"/>
</dbReference>